<evidence type="ECO:0000313" key="9">
    <source>
        <dbReference type="Proteomes" id="UP000290819"/>
    </source>
</evidence>
<evidence type="ECO:0000256" key="2">
    <source>
        <dbReference type="ARBA" id="ARBA00022475"/>
    </source>
</evidence>
<sequence length="112" mass="12414">MKKEIKINIALLGQLKLASVIEASTLALLLCVAVPLKHLWDWPGAVRAMGPLHGLAFIFYGWVLLQTVGAGVWPRRQIALLAASAFVPFAGFFASRYIRRHIEALDREYAAK</sequence>
<evidence type="ECO:0000313" key="8">
    <source>
        <dbReference type="EMBL" id="RXT48398.1"/>
    </source>
</evidence>
<keyword evidence="4 6" id="KW-1133">Transmembrane helix</keyword>
<dbReference type="AlphaFoldDB" id="A0A4Q1V9J9"/>
<dbReference type="Pfam" id="PF12823">
    <property type="entry name" value="DUF3817"/>
    <property type="match status" value="1"/>
</dbReference>
<proteinExistence type="predicted"/>
<evidence type="ECO:0000256" key="4">
    <source>
        <dbReference type="ARBA" id="ARBA00022989"/>
    </source>
</evidence>
<feature type="transmembrane region" description="Helical" evidence="6">
    <location>
        <begin position="78"/>
        <end position="98"/>
    </location>
</feature>
<dbReference type="OrthoDB" id="1121311at2"/>
<reference evidence="8 9" key="1">
    <citation type="submission" date="2017-03" db="EMBL/GenBank/DDBJ databases">
        <authorList>
            <person name="Safronova V.I."/>
            <person name="Sazanova A.L."/>
            <person name="Chirak E.R."/>
        </authorList>
    </citation>
    <scope>NUCLEOTIDE SEQUENCE [LARGE SCALE GENOMIC DNA]</scope>
    <source>
        <strain evidence="8 9">Opo-243</strain>
    </source>
</reference>
<gene>
    <name evidence="8" type="ORF">B5V03_10600</name>
</gene>
<name>A0A4Q1V9J9_9BRAD</name>
<dbReference type="RefSeq" id="WP_129269918.1">
    <property type="nucleotide sequence ID" value="NZ_MZXW01000016.1"/>
</dbReference>
<keyword evidence="9" id="KW-1185">Reference proteome</keyword>
<feature type="transmembrane region" description="Helical" evidence="6">
    <location>
        <begin position="52"/>
        <end position="72"/>
    </location>
</feature>
<accession>A0A4Q1V9J9</accession>
<dbReference type="EMBL" id="MZXW01000016">
    <property type="protein sequence ID" value="RXT48398.1"/>
    <property type="molecule type" value="Genomic_DNA"/>
</dbReference>
<dbReference type="Proteomes" id="UP000290819">
    <property type="component" value="Unassembled WGS sequence"/>
</dbReference>
<comment type="subcellular location">
    <subcellularLocation>
        <location evidence="1">Cell membrane</location>
        <topology evidence="1">Multi-pass membrane protein</topology>
    </subcellularLocation>
</comment>
<dbReference type="GO" id="GO:0005886">
    <property type="term" value="C:plasma membrane"/>
    <property type="evidence" value="ECO:0007669"/>
    <property type="project" value="UniProtKB-SubCell"/>
</dbReference>
<keyword evidence="2" id="KW-1003">Cell membrane</keyword>
<protein>
    <recommendedName>
        <fullName evidence="7">DUF3817 domain-containing protein</fullName>
    </recommendedName>
</protein>
<evidence type="ECO:0000259" key="7">
    <source>
        <dbReference type="Pfam" id="PF12823"/>
    </source>
</evidence>
<evidence type="ECO:0000256" key="3">
    <source>
        <dbReference type="ARBA" id="ARBA00022692"/>
    </source>
</evidence>
<dbReference type="InterPro" id="IPR023845">
    <property type="entry name" value="DUF3817_TM"/>
</dbReference>
<keyword evidence="5 6" id="KW-0472">Membrane</keyword>
<dbReference type="PANTHER" id="PTHR40077">
    <property type="entry name" value="MEMBRANE PROTEIN-RELATED"/>
    <property type="match status" value="1"/>
</dbReference>
<feature type="domain" description="DUF3817" evidence="7">
    <location>
        <begin position="14"/>
        <end position="100"/>
    </location>
</feature>
<feature type="transmembrane region" description="Helical" evidence="6">
    <location>
        <begin position="20"/>
        <end position="40"/>
    </location>
</feature>
<evidence type="ECO:0000256" key="1">
    <source>
        <dbReference type="ARBA" id="ARBA00004651"/>
    </source>
</evidence>
<comment type="caution">
    <text evidence="8">The sequence shown here is derived from an EMBL/GenBank/DDBJ whole genome shotgun (WGS) entry which is preliminary data.</text>
</comment>
<evidence type="ECO:0000256" key="6">
    <source>
        <dbReference type="SAM" id="Phobius"/>
    </source>
</evidence>
<dbReference type="NCBIfam" id="TIGR03954">
    <property type="entry name" value="integ_memb_HG"/>
    <property type="match status" value="1"/>
</dbReference>
<evidence type="ECO:0000256" key="5">
    <source>
        <dbReference type="ARBA" id="ARBA00023136"/>
    </source>
</evidence>
<organism evidence="8 9">
    <name type="scientific">Bradyrhizobium betae</name>
    <dbReference type="NCBI Taxonomy" id="244734"/>
    <lineage>
        <taxon>Bacteria</taxon>
        <taxon>Pseudomonadati</taxon>
        <taxon>Pseudomonadota</taxon>
        <taxon>Alphaproteobacteria</taxon>
        <taxon>Hyphomicrobiales</taxon>
        <taxon>Nitrobacteraceae</taxon>
        <taxon>Bradyrhizobium</taxon>
    </lineage>
</organism>
<dbReference type="PANTHER" id="PTHR40077:SF1">
    <property type="entry name" value="MEMBRANE PROTEIN"/>
    <property type="match status" value="1"/>
</dbReference>
<keyword evidence="3 6" id="KW-0812">Transmembrane</keyword>